<dbReference type="PRINTS" id="PR00022">
    <property type="entry name" value="SOMATOMEDINB"/>
</dbReference>
<dbReference type="PANTHER" id="PTHR22917:SF3">
    <property type="entry name" value="VITRONECTIN"/>
    <property type="match status" value="1"/>
</dbReference>
<dbReference type="Gene3D" id="4.10.410.20">
    <property type="match status" value="1"/>
</dbReference>
<dbReference type="InterPro" id="IPR051298">
    <property type="entry name" value="Heme_transport/Cell_adhesion"/>
</dbReference>
<keyword evidence="4" id="KW-1015">Disulfide bond</keyword>
<evidence type="ECO:0000259" key="7">
    <source>
        <dbReference type="PROSITE" id="PS50958"/>
    </source>
</evidence>
<proteinExistence type="predicted"/>
<dbReference type="AlphaFoldDB" id="A0ABD0PIJ5"/>
<comment type="caution">
    <text evidence="8">The sequence shown here is derived from an EMBL/GenBank/DDBJ whole genome shotgun (WGS) entry which is preliminary data.</text>
</comment>
<feature type="compositionally biased region" description="Low complexity" evidence="5">
    <location>
        <begin position="141"/>
        <end position="150"/>
    </location>
</feature>
<evidence type="ECO:0000256" key="5">
    <source>
        <dbReference type="SAM" id="MobiDB-lite"/>
    </source>
</evidence>
<accession>A0ABD0PIJ5</accession>
<evidence type="ECO:0000313" key="9">
    <source>
        <dbReference type="Proteomes" id="UP001529510"/>
    </source>
</evidence>
<comment type="subcellular location">
    <subcellularLocation>
        <location evidence="1">Secreted</location>
    </subcellularLocation>
</comment>
<feature type="domain" description="SMB" evidence="7">
    <location>
        <begin position="16"/>
        <end position="59"/>
    </location>
</feature>
<dbReference type="GO" id="GO:0005576">
    <property type="term" value="C:extracellular region"/>
    <property type="evidence" value="ECO:0007669"/>
    <property type="project" value="UniProtKB-SubCell"/>
</dbReference>
<dbReference type="SMART" id="SM00201">
    <property type="entry name" value="SO"/>
    <property type="match status" value="1"/>
</dbReference>
<feature type="region of interest" description="Disordered" evidence="5">
    <location>
        <begin position="141"/>
        <end position="164"/>
    </location>
</feature>
<dbReference type="InterPro" id="IPR036024">
    <property type="entry name" value="Somatomedin_B-like_dom_sf"/>
</dbReference>
<dbReference type="PROSITE" id="PS00524">
    <property type="entry name" value="SMB_1"/>
    <property type="match status" value="1"/>
</dbReference>
<reference evidence="8 9" key="1">
    <citation type="submission" date="2024-05" db="EMBL/GenBank/DDBJ databases">
        <title>Genome sequencing and assembly of Indian major carp, Cirrhinus mrigala (Hamilton, 1822).</title>
        <authorList>
            <person name="Mohindra V."/>
            <person name="Chowdhury L.M."/>
            <person name="Lal K."/>
            <person name="Jena J.K."/>
        </authorList>
    </citation>
    <scope>NUCLEOTIDE SEQUENCE [LARGE SCALE GENOMIC DNA]</scope>
    <source>
        <strain evidence="8">CM1030</strain>
        <tissue evidence="8">Blood</tissue>
    </source>
</reference>
<sequence length="185" mass="20681">MRFFLLIGLIAFTYAAEESCIERCENGFDATKSCQCDSMCAYYKSCCKDYESFCHIKNTFPSSPEDDYDEQVNSTEVPIRSRSQRKMLTPSPATFAETFRLLTPGSPVMDSTLNDNPTTELATADTPTTLFRLTSTIKYSTTTPHTTSTPKPTPTKAKDPDAEVCSGRPFDSFMQLKNGSIYAFR</sequence>
<dbReference type="EMBL" id="JAMKFB020000015">
    <property type="protein sequence ID" value="KAL0173865.1"/>
    <property type="molecule type" value="Genomic_DNA"/>
</dbReference>
<dbReference type="PANTHER" id="PTHR22917">
    <property type="entry name" value="HEMOPEXIN DOMAIN-CONTAINING PROTEIN"/>
    <property type="match status" value="1"/>
</dbReference>
<keyword evidence="2" id="KW-0964">Secreted</keyword>
<feature type="non-terminal residue" evidence="8">
    <location>
        <position position="185"/>
    </location>
</feature>
<evidence type="ECO:0000256" key="1">
    <source>
        <dbReference type="ARBA" id="ARBA00004613"/>
    </source>
</evidence>
<dbReference type="Pfam" id="PF01033">
    <property type="entry name" value="Somatomedin_B"/>
    <property type="match status" value="1"/>
</dbReference>
<dbReference type="Proteomes" id="UP001529510">
    <property type="component" value="Unassembled WGS sequence"/>
</dbReference>
<evidence type="ECO:0000256" key="4">
    <source>
        <dbReference type="ARBA" id="ARBA00023157"/>
    </source>
</evidence>
<protein>
    <recommendedName>
        <fullName evidence="7">SMB domain-containing protein</fullName>
    </recommendedName>
</protein>
<feature type="chain" id="PRO_5044868623" description="SMB domain-containing protein" evidence="6">
    <location>
        <begin position="16"/>
        <end position="185"/>
    </location>
</feature>
<organism evidence="8 9">
    <name type="scientific">Cirrhinus mrigala</name>
    <name type="common">Mrigala</name>
    <dbReference type="NCBI Taxonomy" id="683832"/>
    <lineage>
        <taxon>Eukaryota</taxon>
        <taxon>Metazoa</taxon>
        <taxon>Chordata</taxon>
        <taxon>Craniata</taxon>
        <taxon>Vertebrata</taxon>
        <taxon>Euteleostomi</taxon>
        <taxon>Actinopterygii</taxon>
        <taxon>Neopterygii</taxon>
        <taxon>Teleostei</taxon>
        <taxon>Ostariophysi</taxon>
        <taxon>Cypriniformes</taxon>
        <taxon>Cyprinidae</taxon>
        <taxon>Labeoninae</taxon>
        <taxon>Labeonini</taxon>
        <taxon>Cirrhinus</taxon>
    </lineage>
</organism>
<dbReference type="SUPFAM" id="SSF90188">
    <property type="entry name" value="Somatomedin B domain"/>
    <property type="match status" value="1"/>
</dbReference>
<gene>
    <name evidence="8" type="ORF">M9458_029833</name>
</gene>
<keyword evidence="6" id="KW-0732">Signal</keyword>
<keyword evidence="3" id="KW-0677">Repeat</keyword>
<evidence type="ECO:0000256" key="6">
    <source>
        <dbReference type="SAM" id="SignalP"/>
    </source>
</evidence>
<name>A0ABD0PIJ5_CIRMR</name>
<evidence type="ECO:0000313" key="8">
    <source>
        <dbReference type="EMBL" id="KAL0173865.1"/>
    </source>
</evidence>
<evidence type="ECO:0000256" key="2">
    <source>
        <dbReference type="ARBA" id="ARBA00022525"/>
    </source>
</evidence>
<feature type="signal peptide" evidence="6">
    <location>
        <begin position="1"/>
        <end position="15"/>
    </location>
</feature>
<keyword evidence="9" id="KW-1185">Reference proteome</keyword>
<dbReference type="InterPro" id="IPR020436">
    <property type="entry name" value="SMB_chordata"/>
</dbReference>
<dbReference type="PROSITE" id="PS50958">
    <property type="entry name" value="SMB_2"/>
    <property type="match status" value="1"/>
</dbReference>
<dbReference type="InterPro" id="IPR001212">
    <property type="entry name" value="Somatomedin_B_dom"/>
</dbReference>
<evidence type="ECO:0000256" key="3">
    <source>
        <dbReference type="ARBA" id="ARBA00022737"/>
    </source>
</evidence>